<dbReference type="CDD" id="cd02145">
    <property type="entry name" value="BluB"/>
    <property type="match status" value="1"/>
</dbReference>
<reference evidence="2" key="2">
    <citation type="submission" date="2021-08" db="EMBL/GenBank/DDBJ databases">
        <authorList>
            <person name="Tani A."/>
            <person name="Ola A."/>
            <person name="Ogura Y."/>
            <person name="Katsura K."/>
            <person name="Hayashi T."/>
        </authorList>
    </citation>
    <scope>NUCLEOTIDE SEQUENCE</scope>
    <source>
        <strain evidence="2">DSM 17168</strain>
    </source>
</reference>
<dbReference type="PANTHER" id="PTHR23026">
    <property type="entry name" value="NADPH NITROREDUCTASE"/>
    <property type="match status" value="1"/>
</dbReference>
<dbReference type="Pfam" id="PF00881">
    <property type="entry name" value="Nitroreductase"/>
    <property type="match status" value="1"/>
</dbReference>
<accession>A0ABQ4SFG5</accession>
<feature type="domain" description="Nitroreductase" evidence="1">
    <location>
        <begin position="21"/>
        <end position="186"/>
    </location>
</feature>
<dbReference type="InterPro" id="IPR000415">
    <property type="entry name" value="Nitroreductase-like"/>
</dbReference>
<evidence type="ECO:0000259" key="1">
    <source>
        <dbReference type="Pfam" id="PF00881"/>
    </source>
</evidence>
<evidence type="ECO:0000313" key="3">
    <source>
        <dbReference type="Proteomes" id="UP001055153"/>
    </source>
</evidence>
<dbReference type="EMBL" id="BPQQ01000027">
    <property type="protein sequence ID" value="GJE00504.1"/>
    <property type="molecule type" value="Genomic_DNA"/>
</dbReference>
<name>A0ABQ4SFG5_9HYPH</name>
<dbReference type="SUPFAM" id="SSF55469">
    <property type="entry name" value="FMN-dependent nitroreductase-like"/>
    <property type="match status" value="1"/>
</dbReference>
<evidence type="ECO:0000313" key="2">
    <source>
        <dbReference type="EMBL" id="GJE00504.1"/>
    </source>
</evidence>
<keyword evidence="3" id="KW-1185">Reference proteome</keyword>
<dbReference type="InterPro" id="IPR029479">
    <property type="entry name" value="Nitroreductase"/>
</dbReference>
<dbReference type="Gene3D" id="3.40.109.10">
    <property type="entry name" value="NADH Oxidase"/>
    <property type="match status" value="1"/>
</dbReference>
<protein>
    <submittedName>
        <fullName evidence="2">5,6-dimethylbenzimidazole synthase</fullName>
    </submittedName>
</protein>
<sequence length="215" mass="23626">MTAAGAPAFDAGFRATLAALIAWRRDVRRFRPDPVPEEVLRACLQLACLSPSVGNSQPWRFVRVGDPARRAAVIANFSACNRQAAEAYPDERAAAYRRLKLEGLREAPVHLAVLCDEATQAGHGLGRATMPEMLRYSVVTAIHTFWLAARAHGLGVGWVSILDPAPLVASLSVPPAWRLIAYLCVGLPQEEHTDPELARHDWQPRLAADRLLLER</sequence>
<gene>
    <name evidence="2" type="ORF">GMJLKIPL_2426</name>
</gene>
<dbReference type="InterPro" id="IPR012825">
    <property type="entry name" value="BluB"/>
</dbReference>
<organism evidence="2 3">
    <name type="scientific">Methylobacterium isbiliense</name>
    <dbReference type="NCBI Taxonomy" id="315478"/>
    <lineage>
        <taxon>Bacteria</taxon>
        <taxon>Pseudomonadati</taxon>
        <taxon>Pseudomonadota</taxon>
        <taxon>Alphaproteobacteria</taxon>
        <taxon>Hyphomicrobiales</taxon>
        <taxon>Methylobacteriaceae</taxon>
        <taxon>Methylobacterium</taxon>
    </lineage>
</organism>
<dbReference type="PANTHER" id="PTHR23026:SF123">
    <property type="entry name" value="NAD(P)H NITROREDUCTASE RV3131-RELATED"/>
    <property type="match status" value="1"/>
</dbReference>
<dbReference type="RefSeq" id="WP_238235392.1">
    <property type="nucleotide sequence ID" value="NZ_BPQQ01000027.1"/>
</dbReference>
<comment type="caution">
    <text evidence="2">The sequence shown here is derived from an EMBL/GenBank/DDBJ whole genome shotgun (WGS) entry which is preliminary data.</text>
</comment>
<proteinExistence type="predicted"/>
<dbReference type="NCBIfam" id="TIGR02476">
    <property type="entry name" value="BluB"/>
    <property type="match status" value="1"/>
</dbReference>
<reference evidence="2" key="1">
    <citation type="journal article" date="2021" name="Front. Microbiol.">
        <title>Comprehensive Comparative Genomics and Phenotyping of Methylobacterium Species.</title>
        <authorList>
            <person name="Alessa O."/>
            <person name="Ogura Y."/>
            <person name="Fujitani Y."/>
            <person name="Takami H."/>
            <person name="Hayashi T."/>
            <person name="Sahin N."/>
            <person name="Tani A."/>
        </authorList>
    </citation>
    <scope>NUCLEOTIDE SEQUENCE</scope>
    <source>
        <strain evidence="2">DSM 17168</strain>
    </source>
</reference>
<dbReference type="InterPro" id="IPR050627">
    <property type="entry name" value="Nitroreductase/BluB"/>
</dbReference>
<dbReference type="Proteomes" id="UP001055153">
    <property type="component" value="Unassembled WGS sequence"/>
</dbReference>